<evidence type="ECO:0000313" key="1">
    <source>
        <dbReference type="EMBL" id="MCI51651.1"/>
    </source>
</evidence>
<comment type="caution">
    <text evidence="1">The sequence shown here is derived from an EMBL/GenBank/DDBJ whole genome shotgun (WGS) entry which is preliminary data.</text>
</comment>
<reference evidence="1 2" key="1">
    <citation type="journal article" date="2018" name="Front. Plant Sci.">
        <title>Red Clover (Trifolium pratense) and Zigzag Clover (T. medium) - A Picture of Genomic Similarities and Differences.</title>
        <authorList>
            <person name="Dluhosova J."/>
            <person name="Istvanek J."/>
            <person name="Nedelnik J."/>
            <person name="Repkova J."/>
        </authorList>
    </citation>
    <scope>NUCLEOTIDE SEQUENCE [LARGE SCALE GENOMIC DNA]</scope>
    <source>
        <strain evidence="2">cv. 10/8</strain>
        <tissue evidence="1">Leaf</tissue>
    </source>
</reference>
<accession>A0A392SS13</accession>
<dbReference type="EMBL" id="LXQA010435279">
    <property type="protein sequence ID" value="MCI51651.1"/>
    <property type="molecule type" value="Genomic_DNA"/>
</dbReference>
<dbReference type="AlphaFoldDB" id="A0A392SS13"/>
<sequence>HPEVHSGEGLADSHVLLNEDTVLEPVVQATDHDYVLHNASKKVSKQVSVHVAEMLRGSPEILVRDSSEGSLGKAVSSICAPTRAKRNLSCPP</sequence>
<keyword evidence="2" id="KW-1185">Reference proteome</keyword>
<organism evidence="1 2">
    <name type="scientific">Trifolium medium</name>
    <dbReference type="NCBI Taxonomy" id="97028"/>
    <lineage>
        <taxon>Eukaryota</taxon>
        <taxon>Viridiplantae</taxon>
        <taxon>Streptophyta</taxon>
        <taxon>Embryophyta</taxon>
        <taxon>Tracheophyta</taxon>
        <taxon>Spermatophyta</taxon>
        <taxon>Magnoliopsida</taxon>
        <taxon>eudicotyledons</taxon>
        <taxon>Gunneridae</taxon>
        <taxon>Pentapetalae</taxon>
        <taxon>rosids</taxon>
        <taxon>fabids</taxon>
        <taxon>Fabales</taxon>
        <taxon>Fabaceae</taxon>
        <taxon>Papilionoideae</taxon>
        <taxon>50 kb inversion clade</taxon>
        <taxon>NPAAA clade</taxon>
        <taxon>Hologalegina</taxon>
        <taxon>IRL clade</taxon>
        <taxon>Trifolieae</taxon>
        <taxon>Trifolium</taxon>
    </lineage>
</organism>
<proteinExistence type="predicted"/>
<dbReference type="Proteomes" id="UP000265520">
    <property type="component" value="Unassembled WGS sequence"/>
</dbReference>
<feature type="non-terminal residue" evidence="1">
    <location>
        <position position="1"/>
    </location>
</feature>
<feature type="non-terminal residue" evidence="1">
    <location>
        <position position="92"/>
    </location>
</feature>
<protein>
    <submittedName>
        <fullName evidence="1">Uncharacterized protein</fullName>
    </submittedName>
</protein>
<name>A0A392SS13_9FABA</name>
<evidence type="ECO:0000313" key="2">
    <source>
        <dbReference type="Proteomes" id="UP000265520"/>
    </source>
</evidence>